<evidence type="ECO:0000256" key="2">
    <source>
        <dbReference type="ARBA" id="ARBA00022679"/>
    </source>
</evidence>
<dbReference type="InterPro" id="IPR018022">
    <property type="entry name" value="IPT"/>
</dbReference>
<evidence type="ECO:0000259" key="8">
    <source>
        <dbReference type="Pfam" id="PF12874"/>
    </source>
</evidence>
<dbReference type="Gene3D" id="1.10.20.140">
    <property type="match status" value="1"/>
</dbReference>
<keyword evidence="2 5" id="KW-0808">Transferase</keyword>
<feature type="domain" description="C2H2-type" evidence="8">
    <location>
        <begin position="412"/>
        <end position="435"/>
    </location>
</feature>
<comment type="catalytic activity">
    <reaction evidence="5 6">
        <text>adenosine(37) in tRNA + dimethylallyl diphosphate = N(6)-dimethylallyladenosine(37) in tRNA + diphosphate</text>
        <dbReference type="Rhea" id="RHEA:26482"/>
        <dbReference type="Rhea" id="RHEA-COMP:10162"/>
        <dbReference type="Rhea" id="RHEA-COMP:10375"/>
        <dbReference type="ChEBI" id="CHEBI:33019"/>
        <dbReference type="ChEBI" id="CHEBI:57623"/>
        <dbReference type="ChEBI" id="CHEBI:74411"/>
        <dbReference type="ChEBI" id="CHEBI:74415"/>
        <dbReference type="EC" id="2.5.1.75"/>
    </reaction>
</comment>
<dbReference type="PANTHER" id="PTHR11088:SF89">
    <property type="entry name" value="TRNA DIMETHYLALLYLTRANSFERASE"/>
    <property type="match status" value="1"/>
</dbReference>
<reference evidence="9" key="1">
    <citation type="submission" date="2023-04" db="EMBL/GenBank/DDBJ databases">
        <title>Black Yeasts Isolated from many extreme environments.</title>
        <authorList>
            <person name="Coleine C."/>
            <person name="Stajich J.E."/>
            <person name="Selbmann L."/>
        </authorList>
    </citation>
    <scope>NUCLEOTIDE SEQUENCE</scope>
    <source>
        <strain evidence="9">CCFEE 5312</strain>
    </source>
</reference>
<evidence type="ECO:0000313" key="9">
    <source>
        <dbReference type="EMBL" id="KAK3059058.1"/>
    </source>
</evidence>
<dbReference type="InterPro" id="IPR027417">
    <property type="entry name" value="P-loop_NTPase"/>
</dbReference>
<dbReference type="InterPro" id="IPR013087">
    <property type="entry name" value="Znf_C2H2_type"/>
</dbReference>
<dbReference type="InterPro" id="IPR030666">
    <property type="entry name" value="IPP_transferase_euk"/>
</dbReference>
<dbReference type="GO" id="GO:0005524">
    <property type="term" value="F:ATP binding"/>
    <property type="evidence" value="ECO:0007669"/>
    <property type="project" value="UniProtKB-UniRule"/>
</dbReference>
<dbReference type="Proteomes" id="UP001271007">
    <property type="component" value="Unassembled WGS sequence"/>
</dbReference>
<comment type="function">
    <text evidence="5">Catalyzes the transfer of a dimethylallyl group onto the adenine at position 37.</text>
</comment>
<protein>
    <recommendedName>
        <fullName evidence="5 6">tRNA dimethylallyltransferase</fullName>
        <ecNumber evidence="5 6">2.5.1.75</ecNumber>
    </recommendedName>
</protein>
<dbReference type="GO" id="GO:0005739">
    <property type="term" value="C:mitochondrion"/>
    <property type="evidence" value="ECO:0007669"/>
    <property type="project" value="TreeGrafter"/>
</dbReference>
<dbReference type="EMBL" id="JAWDJX010000001">
    <property type="protein sequence ID" value="KAK3059058.1"/>
    <property type="molecule type" value="Genomic_DNA"/>
</dbReference>
<dbReference type="NCBIfam" id="TIGR00174">
    <property type="entry name" value="miaA"/>
    <property type="match status" value="1"/>
</dbReference>
<dbReference type="Gene3D" id="3.40.50.300">
    <property type="entry name" value="P-loop containing nucleotide triphosphate hydrolases"/>
    <property type="match status" value="1"/>
</dbReference>
<evidence type="ECO:0000313" key="10">
    <source>
        <dbReference type="Proteomes" id="UP001271007"/>
    </source>
</evidence>
<proteinExistence type="inferred from homology"/>
<evidence type="ECO:0000256" key="3">
    <source>
        <dbReference type="ARBA" id="ARBA00022741"/>
    </source>
</evidence>
<evidence type="ECO:0000256" key="1">
    <source>
        <dbReference type="ARBA" id="ARBA00005842"/>
    </source>
</evidence>
<dbReference type="SUPFAM" id="SSF52540">
    <property type="entry name" value="P-loop containing nucleoside triphosphate hydrolases"/>
    <property type="match status" value="2"/>
</dbReference>
<accession>A0AAJ0GK44</accession>
<gene>
    <name evidence="9" type="primary">tit1</name>
    <name evidence="9" type="ORF">LTR09_000624</name>
</gene>
<dbReference type="InterPro" id="IPR036236">
    <property type="entry name" value="Znf_C2H2_sf"/>
</dbReference>
<evidence type="ECO:0000256" key="5">
    <source>
        <dbReference type="PIRNR" id="PIRNR039110"/>
    </source>
</evidence>
<sequence>MTRPPPKSPLIAVIGATGTGKSQLAVELSKRYNGEIINGDAMQLYAGLPIITNKITVEEQQGIPHHLLGYIGLHEQTWVVGTFVKRALSMIEEIRSRGKLPILVGGTHYYTQSLLFRDRLAEEDHNEPKDFVPDTKQQWPMLDELTEVLLNELRRVDPIMADRWHPNDRRKIQRSLEIYLQTGRKASDIYAEQRKGVVSRDGSVDLDADQSPPDAPPMRFPTLLFWLHADSDNLRDRLDMRVEKMLADGLLEEVKELSAFASSQATDGVEIDQSRGIWVSIGYKEFQAYAAALQEGRLSVRQLEKLKAEAIERTQIATRQYAKRQLRWIRIKLVNALAQADASNNLYLLNGTDISSFGPDVVAPALELAHSFLTASSPMPNPTSLSAIASEMLIPRRDYDHAATPEKWTRQHCELCDVTCVTEDQWAMHVNGKAHRKLSSKAKKATAEAISQATADVAACNKNVERPP</sequence>
<keyword evidence="5" id="KW-0963">Cytoplasm</keyword>
<evidence type="ECO:0000256" key="4">
    <source>
        <dbReference type="ARBA" id="ARBA00022840"/>
    </source>
</evidence>
<comment type="caution">
    <text evidence="9">The sequence shown here is derived from an EMBL/GenBank/DDBJ whole genome shotgun (WGS) entry which is preliminary data.</text>
</comment>
<dbReference type="Pfam" id="PF12874">
    <property type="entry name" value="zf-met"/>
    <property type="match status" value="1"/>
</dbReference>
<dbReference type="Gene3D" id="3.30.160.60">
    <property type="entry name" value="Classic Zinc Finger"/>
    <property type="match status" value="1"/>
</dbReference>
<keyword evidence="5 6" id="KW-0819">tRNA processing</keyword>
<dbReference type="GO" id="GO:0006400">
    <property type="term" value="P:tRNA modification"/>
    <property type="evidence" value="ECO:0007669"/>
    <property type="project" value="TreeGrafter"/>
</dbReference>
<name>A0AAJ0GK44_9PEZI</name>
<evidence type="ECO:0000256" key="6">
    <source>
        <dbReference type="RuleBase" id="RU003783"/>
    </source>
</evidence>
<comment type="similarity">
    <text evidence="1 5 7">Belongs to the IPP transferase family.</text>
</comment>
<evidence type="ECO:0000256" key="7">
    <source>
        <dbReference type="RuleBase" id="RU003785"/>
    </source>
</evidence>
<keyword evidence="10" id="KW-1185">Reference proteome</keyword>
<dbReference type="GO" id="GO:0052381">
    <property type="term" value="F:tRNA dimethylallyltransferase activity"/>
    <property type="evidence" value="ECO:0007669"/>
    <property type="project" value="UniProtKB-UniRule"/>
</dbReference>
<dbReference type="InterPro" id="IPR039657">
    <property type="entry name" value="Dimethylallyltransferase"/>
</dbReference>
<dbReference type="EC" id="2.5.1.75" evidence="5 6"/>
<keyword evidence="3 5" id="KW-0547">Nucleotide-binding</keyword>
<dbReference type="AlphaFoldDB" id="A0AAJ0GK44"/>
<dbReference type="Pfam" id="PF01715">
    <property type="entry name" value="IPPT"/>
    <property type="match status" value="1"/>
</dbReference>
<dbReference type="PIRSF" id="PIRSF039110">
    <property type="entry name" value="IPP_transferase"/>
    <property type="match status" value="1"/>
</dbReference>
<dbReference type="PANTHER" id="PTHR11088">
    <property type="entry name" value="TRNA DIMETHYLALLYLTRANSFERASE"/>
    <property type="match status" value="1"/>
</dbReference>
<dbReference type="SUPFAM" id="SSF57667">
    <property type="entry name" value="beta-beta-alpha zinc fingers"/>
    <property type="match status" value="1"/>
</dbReference>
<organism evidence="9 10">
    <name type="scientific">Extremus antarcticus</name>
    <dbReference type="NCBI Taxonomy" id="702011"/>
    <lineage>
        <taxon>Eukaryota</taxon>
        <taxon>Fungi</taxon>
        <taxon>Dikarya</taxon>
        <taxon>Ascomycota</taxon>
        <taxon>Pezizomycotina</taxon>
        <taxon>Dothideomycetes</taxon>
        <taxon>Dothideomycetidae</taxon>
        <taxon>Mycosphaerellales</taxon>
        <taxon>Extremaceae</taxon>
        <taxon>Extremus</taxon>
    </lineage>
</organism>
<keyword evidence="4 5" id="KW-0067">ATP-binding</keyword>
<dbReference type="HAMAP" id="MF_00185">
    <property type="entry name" value="IPP_trans"/>
    <property type="match status" value="1"/>
</dbReference>